<organism evidence="1 2">
    <name type="scientific">Actinocatenispora rupis</name>
    <dbReference type="NCBI Taxonomy" id="519421"/>
    <lineage>
        <taxon>Bacteria</taxon>
        <taxon>Bacillati</taxon>
        <taxon>Actinomycetota</taxon>
        <taxon>Actinomycetes</taxon>
        <taxon>Micromonosporales</taxon>
        <taxon>Micromonosporaceae</taxon>
        <taxon>Actinocatenispora</taxon>
    </lineage>
</organism>
<dbReference type="Proteomes" id="UP000612808">
    <property type="component" value="Unassembled WGS sequence"/>
</dbReference>
<gene>
    <name evidence="1" type="ORF">Aru02nite_52520</name>
</gene>
<dbReference type="Pfam" id="PF02620">
    <property type="entry name" value="YceD"/>
    <property type="match status" value="1"/>
</dbReference>
<dbReference type="EMBL" id="BOMB01000031">
    <property type="protein sequence ID" value="GID14363.1"/>
    <property type="molecule type" value="Genomic_DNA"/>
</dbReference>
<sequence>MSEKNHPLDPANPLVLSTRELPRGAGEMREVVREAPAPADLGLPLIGAPEGAPLALDLRMESASEGVFVSGTVTARVEGECGRCLRPIGETVVGHIGELFAYPGSTTEETTDEDEVSRLHDDLADLEPAVRDAIVLDLPSTPLCRPDCPGLCPECGQPFDDLPADHAHEQVDARWSKLAELRDQGESEGS</sequence>
<dbReference type="PANTHER" id="PTHR34374">
    <property type="entry name" value="LARGE RIBOSOMAL RNA SUBUNIT ACCUMULATION PROTEIN YCED HOMOLOG 1, CHLOROPLASTIC"/>
    <property type="match status" value="1"/>
</dbReference>
<protein>
    <submittedName>
        <fullName evidence="1">Metal-binding protein</fullName>
    </submittedName>
</protein>
<keyword evidence="2" id="KW-1185">Reference proteome</keyword>
<comment type="caution">
    <text evidence="1">The sequence shown here is derived from an EMBL/GenBank/DDBJ whole genome shotgun (WGS) entry which is preliminary data.</text>
</comment>
<dbReference type="PANTHER" id="PTHR34374:SF1">
    <property type="entry name" value="LARGE RIBOSOMAL RNA SUBUNIT ACCUMULATION PROTEIN YCED HOMOLOG 1, CHLOROPLASTIC"/>
    <property type="match status" value="1"/>
</dbReference>
<accession>A0A8J3J594</accession>
<dbReference type="AlphaFoldDB" id="A0A8J3J594"/>
<proteinExistence type="predicted"/>
<dbReference type="InterPro" id="IPR003772">
    <property type="entry name" value="YceD"/>
</dbReference>
<evidence type="ECO:0000313" key="1">
    <source>
        <dbReference type="EMBL" id="GID14363.1"/>
    </source>
</evidence>
<evidence type="ECO:0000313" key="2">
    <source>
        <dbReference type="Proteomes" id="UP000612808"/>
    </source>
</evidence>
<name>A0A8J3J594_9ACTN</name>
<reference evidence="1" key="1">
    <citation type="submission" date="2021-01" db="EMBL/GenBank/DDBJ databases">
        <title>Whole genome shotgun sequence of Actinocatenispora rupis NBRC 107355.</title>
        <authorList>
            <person name="Komaki H."/>
            <person name="Tamura T."/>
        </authorList>
    </citation>
    <scope>NUCLEOTIDE SEQUENCE</scope>
    <source>
        <strain evidence="1">NBRC 107355</strain>
    </source>
</reference>